<dbReference type="EMBL" id="BMQA01000007">
    <property type="protein sequence ID" value="GGJ16346.1"/>
    <property type="molecule type" value="Genomic_DNA"/>
</dbReference>
<evidence type="ECO:0000256" key="1">
    <source>
        <dbReference type="ARBA" id="ARBA00022729"/>
    </source>
</evidence>
<dbReference type="InterPro" id="IPR013519">
    <property type="entry name" value="Int_alpha_beta-p"/>
</dbReference>
<sequence>MSPHALENVRMHRRIRHALATAAAAALTGAALTAAAGTAAAAGSGLPGDFNGDGYRDVAVSAPLATVGGKSNAGQIAVMYGSASGLKATSRTLISQNSTGVPGSAEKNDLFGEATAAGDFNGDGYADLAVGAPGEDVGSDTDGGMVEIIWGSASGLSGGTTVADPNPSGQDKFGQALAVGDFDPDGKADLAAGGTSAKVWIFRGGFTKSAGASSSYYVPFQIHSGNGAGALHLVTGDFNGGGGDDLIVNGYSSETDYNTNIIIYASPTGTKLEGGSQENLAAGLVTATGDLNGDGKADLVIGEHWDDGISGAAKGGKISVIYGNDYSSYAPVSISQGTASVPSDPESGDAFGWEVSTGDINGDGYADLAIGAPGENLTTGSTTSITDAGAVTVLYGSASGVSGTGSQYFHQNTPGVPGGNEKYDGFGGEVHLSDVTGDGRADLTVGVNGENDYNGNVVAFRSDGQKITTTGITSFGPSAVGVSTSGRPQFGSVMAD</sequence>
<dbReference type="AlphaFoldDB" id="A0A917KJ48"/>
<dbReference type="PANTHER" id="PTHR23221">
    <property type="entry name" value="GLYCOSYLPHOSPHATIDYLINOSITOL PHOSPHOLIPASE D"/>
    <property type="match status" value="1"/>
</dbReference>
<evidence type="ECO:0008006" key="8">
    <source>
        <dbReference type="Google" id="ProtNLM"/>
    </source>
</evidence>
<protein>
    <recommendedName>
        <fullName evidence="8">Integrin-like protein</fullName>
    </recommendedName>
</protein>
<reference evidence="6" key="1">
    <citation type="journal article" date="2014" name="Int. J. Syst. Evol. Microbiol.">
        <title>Complete genome sequence of Corynebacterium casei LMG S-19264T (=DSM 44701T), isolated from a smear-ripened cheese.</title>
        <authorList>
            <consortium name="US DOE Joint Genome Institute (JGI-PGF)"/>
            <person name="Walter F."/>
            <person name="Albersmeier A."/>
            <person name="Kalinowski J."/>
            <person name="Ruckert C."/>
        </authorList>
    </citation>
    <scope>NUCLEOTIDE SEQUENCE</scope>
    <source>
        <strain evidence="6">JCM 3086</strain>
    </source>
</reference>
<name>A0A917KJ48_9ACTN</name>
<keyword evidence="2" id="KW-0677">Repeat</keyword>
<proteinExistence type="predicted"/>
<reference evidence="6" key="2">
    <citation type="submission" date="2020-09" db="EMBL/GenBank/DDBJ databases">
        <authorList>
            <person name="Sun Q."/>
            <person name="Ohkuma M."/>
        </authorList>
    </citation>
    <scope>NUCLEOTIDE SEQUENCE</scope>
    <source>
        <strain evidence="6">JCM 3086</strain>
    </source>
</reference>
<accession>A0A917KJ48</accession>
<comment type="caution">
    <text evidence="6">The sequence shown here is derived from an EMBL/GenBank/DDBJ whole genome shotgun (WGS) entry which is preliminary data.</text>
</comment>
<keyword evidence="1 5" id="KW-0732">Signal</keyword>
<gene>
    <name evidence="6" type="ORF">GCM10010121_028860</name>
</gene>
<dbReference type="Pfam" id="PF01839">
    <property type="entry name" value="FG-GAP"/>
    <property type="match status" value="5"/>
</dbReference>
<evidence type="ECO:0000256" key="3">
    <source>
        <dbReference type="ARBA" id="ARBA00022801"/>
    </source>
</evidence>
<dbReference type="Proteomes" id="UP000657574">
    <property type="component" value="Unassembled WGS sequence"/>
</dbReference>
<evidence type="ECO:0000256" key="4">
    <source>
        <dbReference type="ARBA" id="ARBA00023180"/>
    </source>
</evidence>
<evidence type="ECO:0000256" key="2">
    <source>
        <dbReference type="ARBA" id="ARBA00022737"/>
    </source>
</evidence>
<dbReference type="PRINTS" id="PR01185">
    <property type="entry name" value="INTEGRINA"/>
</dbReference>
<dbReference type="GO" id="GO:0016787">
    <property type="term" value="F:hydrolase activity"/>
    <property type="evidence" value="ECO:0007669"/>
    <property type="project" value="UniProtKB-KW"/>
</dbReference>
<dbReference type="SUPFAM" id="SSF69318">
    <property type="entry name" value="Integrin alpha N-terminal domain"/>
    <property type="match status" value="1"/>
</dbReference>
<dbReference type="GO" id="GO:0008305">
    <property type="term" value="C:integrin complex"/>
    <property type="evidence" value="ECO:0007669"/>
    <property type="project" value="InterPro"/>
</dbReference>
<dbReference type="Gene3D" id="2.130.10.130">
    <property type="entry name" value="Integrin alpha, N-terminal"/>
    <property type="match status" value="3"/>
</dbReference>
<organism evidence="6 7">
    <name type="scientific">Streptomyces brasiliensis</name>
    <dbReference type="NCBI Taxonomy" id="1954"/>
    <lineage>
        <taxon>Bacteria</taxon>
        <taxon>Bacillati</taxon>
        <taxon>Actinomycetota</taxon>
        <taxon>Actinomycetes</taxon>
        <taxon>Kitasatosporales</taxon>
        <taxon>Streptomycetaceae</taxon>
        <taxon>Streptomyces</taxon>
    </lineage>
</organism>
<dbReference type="SMART" id="SM00191">
    <property type="entry name" value="Int_alpha"/>
    <property type="match status" value="6"/>
</dbReference>
<dbReference type="PANTHER" id="PTHR23221:SF7">
    <property type="entry name" value="PHOSPHATIDYLINOSITOL-GLYCAN-SPECIFIC PHOSPHOLIPASE D"/>
    <property type="match status" value="1"/>
</dbReference>
<evidence type="ECO:0000313" key="6">
    <source>
        <dbReference type="EMBL" id="GGJ16346.1"/>
    </source>
</evidence>
<keyword evidence="4" id="KW-0325">Glycoprotein</keyword>
<feature type="signal peptide" evidence="5">
    <location>
        <begin position="1"/>
        <end position="41"/>
    </location>
</feature>
<feature type="chain" id="PRO_5038102658" description="Integrin-like protein" evidence="5">
    <location>
        <begin position="42"/>
        <end position="496"/>
    </location>
</feature>
<keyword evidence="3" id="KW-0378">Hydrolase</keyword>
<dbReference type="GO" id="GO:0007155">
    <property type="term" value="P:cell adhesion"/>
    <property type="evidence" value="ECO:0007669"/>
    <property type="project" value="InterPro"/>
</dbReference>
<dbReference type="InterPro" id="IPR028994">
    <property type="entry name" value="Integrin_alpha_N"/>
</dbReference>
<dbReference type="PROSITE" id="PS51470">
    <property type="entry name" value="FG_GAP"/>
    <property type="match status" value="2"/>
</dbReference>
<dbReference type="InterPro" id="IPR013517">
    <property type="entry name" value="FG-GAP"/>
</dbReference>
<dbReference type="InterPro" id="IPR000413">
    <property type="entry name" value="Integrin_alpha"/>
</dbReference>
<keyword evidence="7" id="KW-1185">Reference proteome</keyword>
<evidence type="ECO:0000256" key="5">
    <source>
        <dbReference type="SAM" id="SignalP"/>
    </source>
</evidence>
<evidence type="ECO:0000313" key="7">
    <source>
        <dbReference type="Proteomes" id="UP000657574"/>
    </source>
</evidence>